<protein>
    <submittedName>
        <fullName evidence="2">Uncharacterized protein</fullName>
    </submittedName>
</protein>
<evidence type="ECO:0000256" key="1">
    <source>
        <dbReference type="SAM" id="MobiDB-lite"/>
    </source>
</evidence>
<accession>R4XKX1</accession>
<evidence type="ECO:0000313" key="2">
    <source>
        <dbReference type="EMBL" id="CCG85064.1"/>
    </source>
</evidence>
<comment type="caution">
    <text evidence="2">The sequence shown here is derived from an EMBL/GenBank/DDBJ whole genome shotgun (WGS) entry which is preliminary data.</text>
</comment>
<organism evidence="2 3">
    <name type="scientific">Taphrina deformans (strain PYCC 5710 / ATCC 11124 / CBS 356.35 / IMI 108563 / JCM 9778 / NBRC 8474)</name>
    <name type="common">Peach leaf curl fungus</name>
    <name type="synonym">Lalaria deformans</name>
    <dbReference type="NCBI Taxonomy" id="1097556"/>
    <lineage>
        <taxon>Eukaryota</taxon>
        <taxon>Fungi</taxon>
        <taxon>Dikarya</taxon>
        <taxon>Ascomycota</taxon>
        <taxon>Taphrinomycotina</taxon>
        <taxon>Taphrinomycetes</taxon>
        <taxon>Taphrinales</taxon>
        <taxon>Taphrinaceae</taxon>
        <taxon>Taphrina</taxon>
    </lineage>
</organism>
<dbReference type="Proteomes" id="UP000013776">
    <property type="component" value="Unassembled WGS sequence"/>
</dbReference>
<reference evidence="2 3" key="1">
    <citation type="journal article" date="2013" name="MBio">
        <title>Genome sequencing of the plant pathogen Taphrina deformans, the causal agent of peach leaf curl.</title>
        <authorList>
            <person name="Cisse O.H."/>
            <person name="Almeida J.M.G.C.F."/>
            <person name="Fonseca A."/>
            <person name="Kumar A.A."/>
            <person name="Salojaervi J."/>
            <person name="Overmyer K."/>
            <person name="Hauser P.M."/>
            <person name="Pagni M."/>
        </authorList>
    </citation>
    <scope>NUCLEOTIDE SEQUENCE [LARGE SCALE GENOMIC DNA]</scope>
    <source>
        <strain evidence="3">PYCC 5710 / ATCC 11124 / CBS 356.35 / IMI 108563 / JCM 9778 / NBRC 8474</strain>
    </source>
</reference>
<feature type="region of interest" description="Disordered" evidence="1">
    <location>
        <begin position="362"/>
        <end position="408"/>
    </location>
</feature>
<dbReference type="EMBL" id="CAHR02000422">
    <property type="protein sequence ID" value="CCG85064.1"/>
    <property type="molecule type" value="Genomic_DNA"/>
</dbReference>
<feature type="compositionally biased region" description="Low complexity" evidence="1">
    <location>
        <begin position="364"/>
        <end position="387"/>
    </location>
</feature>
<feature type="region of interest" description="Disordered" evidence="1">
    <location>
        <begin position="27"/>
        <end position="50"/>
    </location>
</feature>
<gene>
    <name evidence="2" type="ORF">TAPDE_005651</name>
</gene>
<keyword evidence="3" id="KW-1185">Reference proteome</keyword>
<name>R4XKX1_TAPDE</name>
<dbReference type="VEuPathDB" id="FungiDB:TAPDE_005651"/>
<evidence type="ECO:0000313" key="3">
    <source>
        <dbReference type="Proteomes" id="UP000013776"/>
    </source>
</evidence>
<feature type="region of interest" description="Disordered" evidence="1">
    <location>
        <begin position="265"/>
        <end position="289"/>
    </location>
</feature>
<dbReference type="AlphaFoldDB" id="R4XKX1"/>
<proteinExistence type="predicted"/>
<sequence length="440" mass="47018">MAPKRRNPEDDSEEEFEAEEKLIRRALKKQDKADEYEEVPVRADGESAEDFKRRQAVYDEDRAEDLGDVFYPPCKKCLGKTDCRIDITGLVGTKRSHRCGTCARMKVACSNAEAAKERALEHQLCLAKAATSGTEADAWQRRRARHQRRRLTKKVTREYRAEDQKHAKDLAEIHLATRQADALADLELKQVKQFEAIAAMAQSGAMKGMMFGKDELLALAGVGQLRITASSVMDDLPGPSRLARTSPRSAPDAANVDEEVEEVLMSGKGKAKCTTSKPTRGADPEDVAMSDPVASVSDETRCGGEGFVVAEGLATPLATTAGDVVAGVADVPHPTPAGTVKDLASPSVPAVEGVGTFVLSSSDEGTATETSAEPSSSEVLISSESGSGTPSVGGIAEGNPGQEVESPVAPVPNFEQAADTERIQRIADNVHILFAPHPLD</sequence>